<organism evidence="1 2">
    <name type="scientific">Aerophobetes bacterium</name>
    <dbReference type="NCBI Taxonomy" id="2030807"/>
    <lineage>
        <taxon>Bacteria</taxon>
        <taxon>Candidatus Aerophobota</taxon>
    </lineage>
</organism>
<dbReference type="AlphaFoldDB" id="A0A523W8P0"/>
<comment type="caution">
    <text evidence="1">The sequence shown here is derived from an EMBL/GenBank/DDBJ whole genome shotgun (WGS) entry which is preliminary data.</text>
</comment>
<reference evidence="1 2" key="1">
    <citation type="submission" date="2019-03" db="EMBL/GenBank/DDBJ databases">
        <title>Metabolic potential of uncultured bacteria and archaea associated with petroleum seepage in deep-sea sediments.</title>
        <authorList>
            <person name="Dong X."/>
            <person name="Hubert C."/>
        </authorList>
    </citation>
    <scope>NUCLEOTIDE SEQUENCE [LARGE SCALE GENOMIC DNA]</scope>
    <source>
        <strain evidence="1">E29_bin52</strain>
    </source>
</reference>
<dbReference type="Proteomes" id="UP000319130">
    <property type="component" value="Unassembled WGS sequence"/>
</dbReference>
<protein>
    <submittedName>
        <fullName evidence="1">Uncharacterized protein</fullName>
    </submittedName>
</protein>
<evidence type="ECO:0000313" key="1">
    <source>
        <dbReference type="EMBL" id="TET63375.1"/>
    </source>
</evidence>
<evidence type="ECO:0000313" key="2">
    <source>
        <dbReference type="Proteomes" id="UP000319130"/>
    </source>
</evidence>
<accession>A0A523W8P0</accession>
<proteinExistence type="predicted"/>
<dbReference type="EMBL" id="SOIZ01000108">
    <property type="protein sequence ID" value="TET63375.1"/>
    <property type="molecule type" value="Genomic_DNA"/>
</dbReference>
<gene>
    <name evidence="1" type="ORF">E3J48_02610</name>
</gene>
<sequence length="78" mass="8998">MSDKKELLQTLLDVINQACQTRYENEVCYVHHSFLGAYEGAFAVLEKAGLLEECGKGEYRLLWDKLEEVRVCRGTERT</sequence>
<name>A0A523W8P0_UNCAE</name>